<dbReference type="SUPFAM" id="SSF109604">
    <property type="entry name" value="HD-domain/PDEase-like"/>
    <property type="match status" value="1"/>
</dbReference>
<feature type="domain" description="HD-GYP" evidence="1">
    <location>
        <begin position="145"/>
        <end position="340"/>
    </location>
</feature>
<name>A0A7W4D8V9_9GAMM</name>
<evidence type="ECO:0000313" key="3">
    <source>
        <dbReference type="Proteomes" id="UP000581189"/>
    </source>
</evidence>
<dbReference type="InterPro" id="IPR037522">
    <property type="entry name" value="HD_GYP_dom"/>
</dbReference>
<dbReference type="AlphaFoldDB" id="A0A7W4D8V9"/>
<dbReference type="PANTHER" id="PTHR43155:SF2">
    <property type="entry name" value="CYCLIC DI-GMP PHOSPHODIESTERASE PA4108"/>
    <property type="match status" value="1"/>
</dbReference>
<evidence type="ECO:0000259" key="1">
    <source>
        <dbReference type="PROSITE" id="PS51832"/>
    </source>
</evidence>
<dbReference type="RefSeq" id="WP_182832195.1">
    <property type="nucleotide sequence ID" value="NZ_JACJFN010000001.1"/>
</dbReference>
<organism evidence="2 3">
    <name type="scientific">Aquipseudomonas guryensis</name>
    <dbReference type="NCBI Taxonomy" id="2759165"/>
    <lineage>
        <taxon>Bacteria</taxon>
        <taxon>Pseudomonadati</taxon>
        <taxon>Pseudomonadota</taxon>
        <taxon>Gammaproteobacteria</taxon>
        <taxon>Pseudomonadales</taxon>
        <taxon>Pseudomonadaceae</taxon>
        <taxon>Aquipseudomonas</taxon>
    </lineage>
</organism>
<sequence>MPAAPAVYITPEQLCIGLYVQLELGWWEHDFTFSNFKIKDEAQLKALRALGLQRLRYDPARSDCTPLPLQPSEPVAAPVEQAKPDPAELARQARAAKLGVLRKRLAEVDRTFVQASQRVKTLNQTLRNQPEEALKQAGEVVRELVAALLGEDGAALHSINGKAADDAYSHLLNVTVLSVMLGRQLGYDAEACHSLGLGALLHDIGKMEVPSKVLLKTEPLTRPEQQLFQLHTEFGLRRGQQLMLDDEVLRIIHEHHEHCDGSGYPRGLHEAAIGRLSRVVCITNHFDNLCNPLNPRDAISPHEALAKMFSQQRERFDEVALKAFIRSMGVYPPGSLVQLEDERYALVLGMHPSLPLKPTLILFEPKIPKEEALIVNLEEEPNLAIVRSLRPAQLPVEALEYLNPRQQLSYYVDPRQRSK</sequence>
<dbReference type="Pfam" id="PF13487">
    <property type="entry name" value="HD_5"/>
    <property type="match status" value="1"/>
</dbReference>
<dbReference type="InterPro" id="IPR006675">
    <property type="entry name" value="HDIG_dom"/>
</dbReference>
<gene>
    <name evidence="2" type="ORF">H3H45_02645</name>
</gene>
<dbReference type="PROSITE" id="PS51832">
    <property type="entry name" value="HD_GYP"/>
    <property type="match status" value="1"/>
</dbReference>
<proteinExistence type="predicted"/>
<dbReference type="CDD" id="cd00077">
    <property type="entry name" value="HDc"/>
    <property type="match status" value="1"/>
</dbReference>
<dbReference type="NCBIfam" id="TIGR00277">
    <property type="entry name" value="HDIG"/>
    <property type="match status" value="1"/>
</dbReference>
<dbReference type="InterPro" id="IPR021812">
    <property type="entry name" value="DUF3391"/>
</dbReference>
<dbReference type="GO" id="GO:0008081">
    <property type="term" value="F:phosphoric diester hydrolase activity"/>
    <property type="evidence" value="ECO:0007669"/>
    <property type="project" value="UniProtKB-ARBA"/>
</dbReference>
<dbReference type="InterPro" id="IPR003607">
    <property type="entry name" value="HD/PDEase_dom"/>
</dbReference>
<comment type="caution">
    <text evidence="2">The sequence shown here is derived from an EMBL/GenBank/DDBJ whole genome shotgun (WGS) entry which is preliminary data.</text>
</comment>
<dbReference type="PANTHER" id="PTHR43155">
    <property type="entry name" value="CYCLIC DI-GMP PHOSPHODIESTERASE PA4108-RELATED"/>
    <property type="match status" value="1"/>
</dbReference>
<dbReference type="Gene3D" id="1.10.3210.10">
    <property type="entry name" value="Hypothetical protein af1432"/>
    <property type="match status" value="1"/>
</dbReference>
<reference evidence="2 3" key="1">
    <citation type="submission" date="2020-08" db="EMBL/GenBank/DDBJ databases">
        <authorList>
            <person name="Kim C.M."/>
        </authorList>
    </citation>
    <scope>NUCLEOTIDE SEQUENCE [LARGE SCALE GENOMIC DNA]</scope>
    <source>
        <strain evidence="2 3">SR9</strain>
    </source>
</reference>
<dbReference type="Pfam" id="PF11871">
    <property type="entry name" value="DUF3391"/>
    <property type="match status" value="1"/>
</dbReference>
<keyword evidence="3" id="KW-1185">Reference proteome</keyword>
<dbReference type="SMART" id="SM00471">
    <property type="entry name" value="HDc"/>
    <property type="match status" value="1"/>
</dbReference>
<protein>
    <submittedName>
        <fullName evidence="2">DUF3391 domain-containing protein</fullName>
    </submittedName>
</protein>
<dbReference type="Proteomes" id="UP000581189">
    <property type="component" value="Unassembled WGS sequence"/>
</dbReference>
<evidence type="ECO:0000313" key="2">
    <source>
        <dbReference type="EMBL" id="MBB1518118.1"/>
    </source>
</evidence>
<accession>A0A7W4D8V9</accession>
<dbReference type="EMBL" id="JACJFN010000001">
    <property type="protein sequence ID" value="MBB1518118.1"/>
    <property type="molecule type" value="Genomic_DNA"/>
</dbReference>